<organism evidence="2">
    <name type="scientific">uncultured Caudovirales phage</name>
    <dbReference type="NCBI Taxonomy" id="2100421"/>
    <lineage>
        <taxon>Viruses</taxon>
        <taxon>Duplodnaviria</taxon>
        <taxon>Heunggongvirae</taxon>
        <taxon>Uroviricota</taxon>
        <taxon>Caudoviricetes</taxon>
        <taxon>Peduoviridae</taxon>
        <taxon>Maltschvirus</taxon>
        <taxon>Maltschvirus maltsch</taxon>
    </lineage>
</organism>
<dbReference type="EMBL" id="LR798340">
    <property type="protein sequence ID" value="CAB5224843.1"/>
    <property type="molecule type" value="Genomic_DNA"/>
</dbReference>
<proteinExistence type="predicted"/>
<protein>
    <submittedName>
        <fullName evidence="2">Uncharacterized protein</fullName>
    </submittedName>
</protein>
<evidence type="ECO:0000313" key="2">
    <source>
        <dbReference type="EMBL" id="CAB5224843.1"/>
    </source>
</evidence>
<name>A0A6J7X316_9CAUD</name>
<accession>A0A6J7X316</accession>
<gene>
    <name evidence="2" type="ORF">UFOVP739_16</name>
</gene>
<evidence type="ECO:0000256" key="1">
    <source>
        <dbReference type="SAM" id="MobiDB-lite"/>
    </source>
</evidence>
<sequence length="104" mass="11267">MANFDDLPLFRNTDPEGSVNGAKHITPKRGSQAYSLLIAYMGSPVYGLTDEEACTIRGIHHGWKRCADLRRLGLIEPTGDTRPTVAGVNAMVCRITPAGLEALK</sequence>
<reference evidence="2" key="1">
    <citation type="submission" date="2020-05" db="EMBL/GenBank/DDBJ databases">
        <authorList>
            <person name="Chiriac C."/>
            <person name="Salcher M."/>
            <person name="Ghai R."/>
            <person name="Kavagutti S V."/>
        </authorList>
    </citation>
    <scope>NUCLEOTIDE SEQUENCE</scope>
</reference>
<feature type="region of interest" description="Disordered" evidence="1">
    <location>
        <begin position="1"/>
        <end position="24"/>
    </location>
</feature>